<dbReference type="RefSeq" id="WP_264734553.1">
    <property type="nucleotide sequence ID" value="NZ_JAPDNR010000001.1"/>
</dbReference>
<dbReference type="EMBL" id="JAPDNS010000002">
    <property type="protein sequence ID" value="MCW3487748.1"/>
    <property type="molecule type" value="Genomic_DNA"/>
</dbReference>
<reference evidence="1 2" key="1">
    <citation type="submission" date="2022-10" db="EMBL/GenBank/DDBJ databases">
        <title>Chitinophaga nivalis PC15 sp. nov., isolated from Pyeongchang county, South Korea.</title>
        <authorList>
            <person name="Trinh H.N."/>
        </authorList>
    </citation>
    <scope>NUCLEOTIDE SEQUENCE [LARGE SCALE GENOMIC DNA]</scope>
    <source>
        <strain evidence="1 2">PC14</strain>
    </source>
</reference>
<dbReference type="Proteomes" id="UP001207742">
    <property type="component" value="Unassembled WGS sequence"/>
</dbReference>
<evidence type="ECO:0000313" key="2">
    <source>
        <dbReference type="Proteomes" id="UP001207742"/>
    </source>
</evidence>
<gene>
    <name evidence="1" type="ORF">OL497_27900</name>
</gene>
<dbReference type="PROSITE" id="PS51257">
    <property type="entry name" value="PROKAR_LIPOPROTEIN"/>
    <property type="match status" value="1"/>
</dbReference>
<organism evidence="1 2">
    <name type="scientific">Chitinophaga nivalis</name>
    <dbReference type="NCBI Taxonomy" id="2991709"/>
    <lineage>
        <taxon>Bacteria</taxon>
        <taxon>Pseudomonadati</taxon>
        <taxon>Bacteroidota</taxon>
        <taxon>Chitinophagia</taxon>
        <taxon>Chitinophagales</taxon>
        <taxon>Chitinophagaceae</taxon>
        <taxon>Chitinophaga</taxon>
    </lineage>
</organism>
<evidence type="ECO:0000313" key="1">
    <source>
        <dbReference type="EMBL" id="MCW3487748.1"/>
    </source>
</evidence>
<sequence>MKLNGFNKVLAGAGLVIVMAGCSSKKDNVTVTEPTTVEQDKKSITDTRNLLFNCVKNIKDGQLIQSLINTAGLKNGDFGNEDWLNSITDALDVSFNYFELEEGGRFNYARFAGNYNWDAATKKFIKTAAADITVSFPSSPTGTTNNYVVKMSTYKDGKYQVNMKDVYLPTAVKATCTKDGQTILSLDLAAVFSNGSFPIPQSIVLNLGLMPHNYLIKVNKITNTQFNVVTELQSGSDCVTALNAKVTFANEDYNNLELSEDLQAVEGTISKGDLSLQGSWNAAAYYKLSGHKAEDINGTFALNTFSKEQKIGELKLKNINNHNELVIFYKDQTSEAFNVYTDPFIADLKTMLKPYFGSDIENWFERTAQSNGSFSKKITRLKTRLSEWINK</sequence>
<comment type="caution">
    <text evidence="1">The sequence shown here is derived from an EMBL/GenBank/DDBJ whole genome shotgun (WGS) entry which is preliminary data.</text>
</comment>
<accession>A0ABT3IUY0</accession>
<proteinExistence type="predicted"/>
<name>A0ABT3IUY0_9BACT</name>
<keyword evidence="2" id="KW-1185">Reference proteome</keyword>
<protein>
    <submittedName>
        <fullName evidence="1">Uncharacterized protein</fullName>
    </submittedName>
</protein>